<evidence type="ECO:0000259" key="2">
    <source>
        <dbReference type="Pfam" id="PF02638"/>
    </source>
</evidence>
<dbReference type="Proteomes" id="UP000315938">
    <property type="component" value="Unassembled WGS sequence"/>
</dbReference>
<dbReference type="GO" id="GO:0016787">
    <property type="term" value="F:hydrolase activity"/>
    <property type="evidence" value="ECO:0007669"/>
    <property type="project" value="UniProtKB-KW"/>
</dbReference>
<evidence type="ECO:0000313" key="4">
    <source>
        <dbReference type="Proteomes" id="UP000315938"/>
    </source>
</evidence>
<sequence length="906" mass="102897">MKIKKTIIIILVCLTTILLSGFTKPNSNDIKSFEFEFETNQKLRAVWVTPIVGEVSTFTTETAFKNEMNQMLDILEHYKINALIFHVRTHNNALYDSELNPKATVFGSVNFNNFDPLLWLVNETQSRGIEFHAWLNPYRVGTNYVGTMPAENPASNASNILSNPSNSALKILNPGEPVVRDFIVDTVIEIIEKYPVDAIHFDDYFYTNLGANGALSGATTILDEPDQQTYVTYGSGFNTTSATDKANWRRHQVNTMVQAVSNAIKNYNQLNGKHIQFGISPTGIYKNGNGVVTYDEFGKPVTTGSLTTGQTHYSSYLFSDSLHWIKEGWLDYIAPQSYWATNHSAASYYNVMGWWEKVVKYLDVNLYSGIGLYMADESTNTFNWKDDMLEMRTQLEYLETLNDVDGLSVYSYKYIRNHYNNQNSTSANQMENAAHLWQDYLVLPPLKSMEPILLDGVSNILHENGVLTFDRLDGAKQYYIYRSQTSLTYSQSEIVGVVGRSNDLSLSYNTGDIQNQYVYGIRALSYTNHLGSTTVTNDISMIEGASIRLATESSGQGLRFYANKPQSVLSDTHGFYIVYGETTRQDLLDAINNPINNEIIVNQKKVFKVEVPDVEVDGTYSVVITGIPSIGYTQKISVYAYYTNNQQTYISSNASIRSLLEVAVRMENLDQGVTQSKDIINEVKDSTKHIVRNAFNAYEITGIFETNHNLIKAEFIKDWNTLFQTNWTELNAQDFYNHAIVGKLSGAETLAGSRLYQFFNHTNYQLKWAWLLDYLLSIDGTVWTSRQIEAIKLDGTFESYTNLYSGNHLIYSIYNFFYESHVVGGYTAINFVTNKQFYDTVVNFSNSIYLKLDNYDFLSVGQSIKLPNPPADLSANFSHYLIGSTTYYPWDNYVVTSNTKIKFMYQ</sequence>
<dbReference type="RefSeq" id="WP_069569358.1">
    <property type="nucleotide sequence ID" value="NZ_JACAOE010000001.1"/>
</dbReference>
<gene>
    <name evidence="3" type="ORF">FNV44_04750</name>
</gene>
<comment type="caution">
    <text evidence="3">The sequence shown here is derived from an EMBL/GenBank/DDBJ whole genome shotgun (WGS) entry which is preliminary data.</text>
</comment>
<name>A0A553IJG8_ACHLA</name>
<feature type="domain" description="Glycosyl hydrolase-like 10" evidence="2">
    <location>
        <begin position="42"/>
        <end position="378"/>
    </location>
</feature>
<dbReference type="SUPFAM" id="SSF51445">
    <property type="entry name" value="(Trans)glycosidases"/>
    <property type="match status" value="1"/>
</dbReference>
<organism evidence="3 4">
    <name type="scientific">Acholeplasma laidlawii</name>
    <dbReference type="NCBI Taxonomy" id="2148"/>
    <lineage>
        <taxon>Bacteria</taxon>
        <taxon>Bacillati</taxon>
        <taxon>Mycoplasmatota</taxon>
        <taxon>Mollicutes</taxon>
        <taxon>Acholeplasmatales</taxon>
        <taxon>Acholeplasmataceae</taxon>
        <taxon>Acholeplasma</taxon>
    </lineage>
</organism>
<keyword evidence="3" id="KW-0378">Hydrolase</keyword>
<dbReference type="PANTHER" id="PTHR43405:SF1">
    <property type="entry name" value="GLYCOSYL HYDROLASE DIGH"/>
    <property type="match status" value="1"/>
</dbReference>
<protein>
    <submittedName>
        <fullName evidence="3">Family 10 glycosylhydrolase</fullName>
    </submittedName>
</protein>
<reference evidence="3 4" key="1">
    <citation type="submission" date="2019-07" db="EMBL/GenBank/DDBJ databases">
        <title>Genome sequence of Acholeplasma laidlawii strain with increased resistance to erythromycin.</title>
        <authorList>
            <person name="Medvedeva E.S."/>
            <person name="Baranova N.B."/>
            <person name="Siniagina M.N."/>
            <person name="Mouzykantov A."/>
            <person name="Chernova O.A."/>
            <person name="Chernov V.M."/>
        </authorList>
    </citation>
    <scope>NUCLEOTIDE SEQUENCE [LARGE SCALE GENOMIC DNA]</scope>
    <source>
        <strain evidence="3 4">PG8REry</strain>
    </source>
</reference>
<accession>A0A553IJG8</accession>
<proteinExistence type="predicted"/>
<dbReference type="InterPro" id="IPR017853">
    <property type="entry name" value="GH"/>
</dbReference>
<dbReference type="InterPro" id="IPR003790">
    <property type="entry name" value="GHL10"/>
</dbReference>
<dbReference type="Gene3D" id="3.20.20.80">
    <property type="entry name" value="Glycosidases"/>
    <property type="match status" value="1"/>
</dbReference>
<dbReference type="InterPro" id="IPR052177">
    <property type="entry name" value="Divisome_Glycosyl_Hydrolase"/>
</dbReference>
<keyword evidence="1" id="KW-0732">Signal</keyword>
<evidence type="ECO:0000313" key="3">
    <source>
        <dbReference type="EMBL" id="TRY00364.1"/>
    </source>
</evidence>
<dbReference type="Pfam" id="PF02638">
    <property type="entry name" value="GHL10"/>
    <property type="match status" value="1"/>
</dbReference>
<evidence type="ECO:0000256" key="1">
    <source>
        <dbReference type="ARBA" id="ARBA00022729"/>
    </source>
</evidence>
<dbReference type="PANTHER" id="PTHR43405">
    <property type="entry name" value="GLYCOSYL HYDROLASE DIGH"/>
    <property type="match status" value="1"/>
</dbReference>
<dbReference type="EMBL" id="VKID01000001">
    <property type="protein sequence ID" value="TRY00364.1"/>
    <property type="molecule type" value="Genomic_DNA"/>
</dbReference>
<dbReference type="AlphaFoldDB" id="A0A553IJG8"/>